<dbReference type="SUPFAM" id="SSF53254">
    <property type="entry name" value="Phosphoglycerate mutase-like"/>
    <property type="match status" value="1"/>
</dbReference>
<dbReference type="Pfam" id="PF00300">
    <property type="entry name" value="His_Phos_1"/>
    <property type="match status" value="1"/>
</dbReference>
<evidence type="ECO:0000313" key="2">
    <source>
        <dbReference type="Proteomes" id="UP001500101"/>
    </source>
</evidence>
<comment type="caution">
    <text evidence="1">The sequence shown here is derived from an EMBL/GenBank/DDBJ whole genome shotgun (WGS) entry which is preliminary data.</text>
</comment>
<proteinExistence type="predicted"/>
<protein>
    <submittedName>
        <fullName evidence="1">Phosphohistidine phosphatase SixA</fullName>
    </submittedName>
</protein>
<dbReference type="PANTHER" id="PTHR47623:SF1">
    <property type="entry name" value="OS09G0287300 PROTEIN"/>
    <property type="match status" value="1"/>
</dbReference>
<dbReference type="PANTHER" id="PTHR47623">
    <property type="entry name" value="OS09G0287300 PROTEIN"/>
    <property type="match status" value="1"/>
</dbReference>
<name>A0ABP7Y8W5_9SPHI</name>
<dbReference type="InterPro" id="IPR029033">
    <property type="entry name" value="His_PPase_superfam"/>
</dbReference>
<gene>
    <name evidence="1" type="primary">sixA</name>
    <name evidence="1" type="ORF">GCM10022216_03580</name>
</gene>
<dbReference type="RefSeq" id="WP_344672964.1">
    <property type="nucleotide sequence ID" value="NZ_BAAAZI010000004.1"/>
</dbReference>
<dbReference type="CDD" id="cd07067">
    <property type="entry name" value="HP_PGM_like"/>
    <property type="match status" value="1"/>
</dbReference>
<dbReference type="Proteomes" id="UP001500101">
    <property type="component" value="Unassembled WGS sequence"/>
</dbReference>
<keyword evidence="2" id="KW-1185">Reference proteome</keyword>
<organism evidence="1 2">
    <name type="scientific">Sphingobacterium kyonggiense</name>
    <dbReference type="NCBI Taxonomy" id="714075"/>
    <lineage>
        <taxon>Bacteria</taxon>
        <taxon>Pseudomonadati</taxon>
        <taxon>Bacteroidota</taxon>
        <taxon>Sphingobacteriia</taxon>
        <taxon>Sphingobacteriales</taxon>
        <taxon>Sphingobacteriaceae</taxon>
        <taxon>Sphingobacterium</taxon>
    </lineage>
</organism>
<reference evidence="2" key="1">
    <citation type="journal article" date="2019" name="Int. J. Syst. Evol. Microbiol.">
        <title>The Global Catalogue of Microorganisms (GCM) 10K type strain sequencing project: providing services to taxonomists for standard genome sequencing and annotation.</title>
        <authorList>
            <consortium name="The Broad Institute Genomics Platform"/>
            <consortium name="The Broad Institute Genome Sequencing Center for Infectious Disease"/>
            <person name="Wu L."/>
            <person name="Ma J."/>
        </authorList>
    </citation>
    <scope>NUCLEOTIDE SEQUENCE [LARGE SCALE GENOMIC DNA]</scope>
    <source>
        <strain evidence="2">JCM 16704</strain>
    </source>
</reference>
<sequence>MKTLILIRHAKAEEHSLSKSDFFRDLQPKGIERAKRIAESLSNKIKVDNKTLVISSTANRAIQTAEIFCPILQYPTSEILQTENIYEAHFTEILNVINAVDDQYEQVLVFGHNPGLSNLTNYLSHSEVELATSNAAILKLEDGINFSMLSGGTATLIGLVK</sequence>
<accession>A0ABP7Y8W5</accession>
<dbReference type="Gene3D" id="3.40.50.1240">
    <property type="entry name" value="Phosphoglycerate mutase-like"/>
    <property type="match status" value="1"/>
</dbReference>
<dbReference type="EMBL" id="BAAAZI010000004">
    <property type="protein sequence ID" value="GAA4132454.1"/>
    <property type="molecule type" value="Genomic_DNA"/>
</dbReference>
<evidence type="ECO:0000313" key="1">
    <source>
        <dbReference type="EMBL" id="GAA4132454.1"/>
    </source>
</evidence>
<dbReference type="InterPro" id="IPR013078">
    <property type="entry name" value="His_Pase_superF_clade-1"/>
</dbReference>